<dbReference type="Ensembl" id="ENSCINT00000026622.2">
    <property type="protein sequence ID" value="ENSCINP00000026376.2"/>
    <property type="gene ID" value="ENSCING00000014647.2"/>
</dbReference>
<dbReference type="Pfam" id="PF25084">
    <property type="entry name" value="LbH_EIF2B"/>
    <property type="match status" value="1"/>
</dbReference>
<dbReference type="GO" id="GO:0005085">
    <property type="term" value="F:guanyl-nucleotide exchange factor activity"/>
    <property type="evidence" value="ECO:0000318"/>
    <property type="project" value="GO_Central"/>
</dbReference>
<evidence type="ECO:0000256" key="8">
    <source>
        <dbReference type="ARBA" id="ARBA00045373"/>
    </source>
</evidence>
<dbReference type="GO" id="GO:0005851">
    <property type="term" value="C:eukaryotic translation initiation factor 2B complex"/>
    <property type="evidence" value="ECO:0000318"/>
    <property type="project" value="GO_Central"/>
</dbReference>
<dbReference type="OMA" id="NCVINPK"/>
<dbReference type="Proteomes" id="UP000008144">
    <property type="component" value="Chromosome 14"/>
</dbReference>
<evidence type="ECO:0000256" key="4">
    <source>
        <dbReference type="ARBA" id="ARBA00022540"/>
    </source>
</evidence>
<dbReference type="InParanoid" id="F7BI62"/>
<dbReference type="FunCoup" id="F7BI62">
    <property type="interactions" value="1027"/>
</dbReference>
<proteinExistence type="inferred from homology"/>
<dbReference type="PANTHER" id="PTHR45989:SF1">
    <property type="entry name" value="TRANSLATION INITIATION FACTOR EIF-2B SUBUNIT GAMMA"/>
    <property type="match status" value="1"/>
</dbReference>
<reference evidence="12" key="2">
    <citation type="journal article" date="2008" name="Genome Biol.">
        <title>Improved genome assembly and evidence-based global gene model set for the chordate Ciona intestinalis: new insight into intron and operon populations.</title>
        <authorList>
            <person name="Satou Y."/>
            <person name="Mineta K."/>
            <person name="Ogasawara M."/>
            <person name="Sasakura Y."/>
            <person name="Shoguchi E."/>
            <person name="Ueno K."/>
            <person name="Yamada L."/>
            <person name="Matsumoto J."/>
            <person name="Wasserscheid J."/>
            <person name="Dewar K."/>
            <person name="Wiley G.B."/>
            <person name="Macmil S.L."/>
            <person name="Roe B.A."/>
            <person name="Zeller R.W."/>
            <person name="Hastings K.E."/>
            <person name="Lemaire P."/>
            <person name="Lindquist E."/>
            <person name="Endo T."/>
            <person name="Hotta K."/>
            <person name="Inaba K."/>
        </authorList>
    </citation>
    <scope>NUCLEOTIDE SEQUENCE [LARGE SCALE GENOMIC DNA]</scope>
    <source>
        <strain evidence="12">wild type</strain>
    </source>
</reference>
<dbReference type="GO" id="GO:0003743">
    <property type="term" value="F:translation initiation factor activity"/>
    <property type="evidence" value="ECO:0000318"/>
    <property type="project" value="GO_Central"/>
</dbReference>
<dbReference type="InterPro" id="IPR029044">
    <property type="entry name" value="Nucleotide-diphossugar_trans"/>
</dbReference>
<dbReference type="EMBL" id="EAAA01001172">
    <property type="status" value="NOT_ANNOTATED_CDS"/>
    <property type="molecule type" value="Genomic_DNA"/>
</dbReference>
<dbReference type="GeneTree" id="ENSGT00510000047486"/>
<dbReference type="Gene3D" id="3.90.550.10">
    <property type="entry name" value="Spore Coat Polysaccharide Biosynthesis Protein SpsA, Chain A"/>
    <property type="match status" value="1"/>
</dbReference>
<accession>F7BI62</accession>
<feature type="domain" description="Nucleotidyl transferase" evidence="10">
    <location>
        <begin position="5"/>
        <end position="134"/>
    </location>
</feature>
<comment type="subunit">
    <text evidence="9">Component of the translation initiation factor 2B (eIF2B) complex which is a heterodecamer of two sets of five different subunits: alpha, beta, gamma, delta and epsilon. Subunits alpha, beta and delta comprise a regulatory subcomplex and subunits epsilon and gamma comprise a catalytic subcomplex. Within the complex, the hexameric regulatory complex resides at the center, with the two heterodimeric catalytic subcomplexes bound on opposite sides.</text>
</comment>
<keyword evidence="13" id="KW-1185">Reference proteome</keyword>
<dbReference type="InterPro" id="IPR056764">
    <property type="entry name" value="LbH_EIF2B3/5"/>
</dbReference>
<comment type="function">
    <text evidence="8">Acts as a component of the translation initiation factor 2B (eIF2B) complex, which catalyzes the exchange of GDP for GTP on the eukaryotic initiation factor 2 (eIF2) complex gamma subunit. Its guanine nucleotide exchange factor activity is repressed when bound to eIF2 complex phosphorylated on the alpha subunit, thereby limiting the amount of methionyl-initiator methionine tRNA available to the ribosome and consequently global translation is repressed.</text>
</comment>
<dbReference type="HOGENOM" id="CLU_016743_0_0_1"/>
<evidence type="ECO:0000256" key="3">
    <source>
        <dbReference type="ARBA" id="ARBA00022490"/>
    </source>
</evidence>
<evidence type="ECO:0000256" key="7">
    <source>
        <dbReference type="ARBA" id="ARBA00044229"/>
    </source>
</evidence>
<dbReference type="Gene3D" id="2.160.10.10">
    <property type="entry name" value="Hexapeptide repeat proteins"/>
    <property type="match status" value="1"/>
</dbReference>
<evidence type="ECO:0000313" key="13">
    <source>
        <dbReference type="Proteomes" id="UP000008144"/>
    </source>
</evidence>
<dbReference type="AlphaFoldDB" id="F7BI62"/>
<reference evidence="13" key="1">
    <citation type="journal article" date="2002" name="Science">
        <title>The draft genome of Ciona intestinalis: insights into chordate and vertebrate origins.</title>
        <authorList>
            <person name="Dehal P."/>
            <person name="Satou Y."/>
            <person name="Campbell R.K."/>
            <person name="Chapman J."/>
            <person name="Degnan B."/>
            <person name="De Tomaso A."/>
            <person name="Davidson B."/>
            <person name="Di Gregorio A."/>
            <person name="Gelpke M."/>
            <person name="Goodstein D.M."/>
            <person name="Harafuji N."/>
            <person name="Hastings K.E."/>
            <person name="Ho I."/>
            <person name="Hotta K."/>
            <person name="Huang W."/>
            <person name="Kawashima T."/>
            <person name="Lemaire P."/>
            <person name="Martinez D."/>
            <person name="Meinertzhagen I.A."/>
            <person name="Necula S."/>
            <person name="Nonaka M."/>
            <person name="Putnam N."/>
            <person name="Rash S."/>
            <person name="Saiga H."/>
            <person name="Satake M."/>
            <person name="Terry A."/>
            <person name="Yamada L."/>
            <person name="Wang H.G."/>
            <person name="Awazu S."/>
            <person name="Azumi K."/>
            <person name="Boore J."/>
            <person name="Branno M."/>
            <person name="Chin-Bow S."/>
            <person name="DeSantis R."/>
            <person name="Doyle S."/>
            <person name="Francino P."/>
            <person name="Keys D.N."/>
            <person name="Haga S."/>
            <person name="Hayashi H."/>
            <person name="Hino K."/>
            <person name="Imai K.S."/>
            <person name="Inaba K."/>
            <person name="Kano S."/>
            <person name="Kobayashi K."/>
            <person name="Kobayashi M."/>
            <person name="Lee B.I."/>
            <person name="Makabe K.W."/>
            <person name="Manohar C."/>
            <person name="Matassi G."/>
            <person name="Medina M."/>
            <person name="Mochizuki Y."/>
            <person name="Mount S."/>
            <person name="Morishita T."/>
            <person name="Miura S."/>
            <person name="Nakayama A."/>
            <person name="Nishizaka S."/>
            <person name="Nomoto H."/>
            <person name="Ohta F."/>
            <person name="Oishi K."/>
            <person name="Rigoutsos I."/>
            <person name="Sano M."/>
            <person name="Sasaki A."/>
            <person name="Sasakura Y."/>
            <person name="Shoguchi E."/>
            <person name="Shin-i T."/>
            <person name="Spagnuolo A."/>
            <person name="Stainier D."/>
            <person name="Suzuki M.M."/>
            <person name="Tassy O."/>
            <person name="Takatori N."/>
            <person name="Tokuoka M."/>
            <person name="Yagi K."/>
            <person name="Yoshizaki F."/>
            <person name="Wada S."/>
            <person name="Zhang C."/>
            <person name="Hyatt P.D."/>
            <person name="Larimer F."/>
            <person name="Detter C."/>
            <person name="Doggett N."/>
            <person name="Glavina T."/>
            <person name="Hawkins T."/>
            <person name="Richardson P."/>
            <person name="Lucas S."/>
            <person name="Kohara Y."/>
            <person name="Levine M."/>
            <person name="Satoh N."/>
            <person name="Rokhsar D.S."/>
        </authorList>
    </citation>
    <scope>NUCLEOTIDE SEQUENCE [LARGE SCALE GENOMIC DNA]</scope>
</reference>
<dbReference type="PANTHER" id="PTHR45989">
    <property type="entry name" value="TRANSLATION INITIATION FACTOR EIF-2B SUBUNIT GAMMA"/>
    <property type="match status" value="1"/>
</dbReference>
<evidence type="ECO:0000259" key="10">
    <source>
        <dbReference type="Pfam" id="PF00483"/>
    </source>
</evidence>
<organism evidence="12 13">
    <name type="scientific">Ciona intestinalis</name>
    <name type="common">Transparent sea squirt</name>
    <name type="synonym">Ascidia intestinalis</name>
    <dbReference type="NCBI Taxonomy" id="7719"/>
    <lineage>
        <taxon>Eukaryota</taxon>
        <taxon>Metazoa</taxon>
        <taxon>Chordata</taxon>
        <taxon>Tunicata</taxon>
        <taxon>Ascidiacea</taxon>
        <taxon>Phlebobranchia</taxon>
        <taxon>Cionidae</taxon>
        <taxon>Ciona</taxon>
    </lineage>
</organism>
<dbReference type="InterPro" id="IPR005835">
    <property type="entry name" value="NTP_transferase_dom"/>
</dbReference>
<comment type="similarity">
    <text evidence="2">Belongs to the eIF-2B gamma/epsilon subunits family.</text>
</comment>
<keyword evidence="3" id="KW-0963">Cytoplasm</keyword>
<name>F7BI62_CIOIN</name>
<dbReference type="InterPro" id="IPR051960">
    <property type="entry name" value="eIF2B_gamma"/>
</dbReference>
<keyword evidence="4" id="KW-0396">Initiation factor</keyword>
<dbReference type="CDD" id="cd04652">
    <property type="entry name" value="LbH_eIF2B_gamma_C"/>
    <property type="match status" value="1"/>
</dbReference>
<dbReference type="GO" id="GO:0005829">
    <property type="term" value="C:cytosol"/>
    <property type="evidence" value="ECO:0007669"/>
    <property type="project" value="UniProtKB-SubCell"/>
</dbReference>
<dbReference type="STRING" id="7719.ENSCINP00000026376"/>
<sequence>MELQAIIMAGGKGSHMGDLTDNTPKALLPVGNKPLIWFPVNMLEKAGFQDVIIVTLNSAKAEVEHCLKNCKIAVKLYGIPDDSETDTVDSLCLIKDDIKSDMLILSCDVITDLPLHKLADVHRLHDSTVSMLFCPSQPLLENLPGVKSKKKAQQKQREFIGMTQVRNFHQRVLFLLNEADLDDELLPVRQALMEIYPRIQVRSDLHDAHTYILKHWVLDYIKQNRTRSSFRSELLPYLVKKQFSKPRNNTAASISQLPDNSGDSKEEFVKDVTSYMNFDDDKIQINDLTLCTQKSQDNISCHGLIYDEGVCFSINSLSSYIEANRYMCRPDSIFYDVLPRVHQSCQLAEKVQVGTDSMVGERTQINEKCSIKRSVIGKDCEIGTLVRISNCVVMDRVKISDGVNIQGCVICEGAIIGEKSELKDCFIGYQKIVEPASKLSKESLVESSAMMEI</sequence>
<evidence type="ECO:0000313" key="12">
    <source>
        <dbReference type="Ensembl" id="ENSCINP00000026376.2"/>
    </source>
</evidence>
<comment type="subcellular location">
    <subcellularLocation>
        <location evidence="1">Cytoplasm</location>
        <location evidence="1">Cytosol</location>
    </subcellularLocation>
</comment>
<reference evidence="12" key="3">
    <citation type="submission" date="2025-08" db="UniProtKB">
        <authorList>
            <consortium name="Ensembl"/>
        </authorList>
    </citation>
    <scope>IDENTIFICATION</scope>
</reference>
<dbReference type="GO" id="GO:0002183">
    <property type="term" value="P:cytoplasmic translational initiation"/>
    <property type="evidence" value="ECO:0000318"/>
    <property type="project" value="GO_Central"/>
</dbReference>
<reference evidence="12" key="4">
    <citation type="submission" date="2025-09" db="UniProtKB">
        <authorList>
            <consortium name="Ensembl"/>
        </authorList>
    </citation>
    <scope>IDENTIFICATION</scope>
</reference>
<feature type="domain" description="EIF2B subunit epsilon/gamma LbH" evidence="11">
    <location>
        <begin position="342"/>
        <end position="437"/>
    </location>
</feature>
<evidence type="ECO:0000256" key="5">
    <source>
        <dbReference type="ARBA" id="ARBA00022917"/>
    </source>
</evidence>
<evidence type="ECO:0000256" key="9">
    <source>
        <dbReference type="ARBA" id="ARBA00046432"/>
    </source>
</evidence>
<protein>
    <recommendedName>
        <fullName evidence="6">Translation initiation factor eIF2B subunit gamma</fullName>
    </recommendedName>
    <alternativeName>
        <fullName evidence="7">eIF2B GDP-GTP exchange factor subunit gamma</fullName>
    </alternativeName>
</protein>
<dbReference type="SUPFAM" id="SSF53448">
    <property type="entry name" value="Nucleotide-diphospho-sugar transferases"/>
    <property type="match status" value="1"/>
</dbReference>
<evidence type="ECO:0000256" key="2">
    <source>
        <dbReference type="ARBA" id="ARBA00007878"/>
    </source>
</evidence>
<evidence type="ECO:0000256" key="6">
    <source>
        <dbReference type="ARBA" id="ARBA00044196"/>
    </source>
</evidence>
<keyword evidence="5" id="KW-0648">Protein biosynthesis</keyword>
<evidence type="ECO:0000256" key="1">
    <source>
        <dbReference type="ARBA" id="ARBA00004514"/>
    </source>
</evidence>
<evidence type="ECO:0000259" key="11">
    <source>
        <dbReference type="Pfam" id="PF25084"/>
    </source>
</evidence>
<dbReference type="Pfam" id="PF00483">
    <property type="entry name" value="NTP_transferase"/>
    <property type="match status" value="1"/>
</dbReference>
<dbReference type="CDD" id="cd04198">
    <property type="entry name" value="eIF-2B_gamma_N"/>
    <property type="match status" value="1"/>
</dbReference>